<dbReference type="PROSITE" id="PS01270">
    <property type="entry name" value="BAND_7"/>
    <property type="match status" value="1"/>
</dbReference>
<feature type="domain" description="Band 7" evidence="6">
    <location>
        <begin position="210"/>
        <end position="371"/>
    </location>
</feature>
<dbReference type="InterPro" id="IPR001972">
    <property type="entry name" value="Stomatin_HflK_fam"/>
</dbReference>
<dbReference type="PRINTS" id="PR00721">
    <property type="entry name" value="STOMATIN"/>
</dbReference>
<proteinExistence type="inferred from homology"/>
<evidence type="ECO:0000313" key="7">
    <source>
        <dbReference type="EMBL" id="KAF8570631.1"/>
    </source>
</evidence>
<evidence type="ECO:0000259" key="6">
    <source>
        <dbReference type="SMART" id="SM00244"/>
    </source>
</evidence>
<evidence type="ECO:0000313" key="8">
    <source>
        <dbReference type="Proteomes" id="UP000699462"/>
    </source>
</evidence>
<dbReference type="SMART" id="SM00244">
    <property type="entry name" value="PHB"/>
    <property type="match status" value="1"/>
</dbReference>
<comment type="subcellular location">
    <subcellularLocation>
        <location evidence="1">Membrane</location>
    </subcellularLocation>
</comment>
<keyword evidence="3 5" id="KW-0472">Membrane</keyword>
<dbReference type="AlphaFoldDB" id="A0A8T0DVI6"/>
<dbReference type="Gene3D" id="6.10.250.2090">
    <property type="match status" value="1"/>
</dbReference>
<feature type="region of interest" description="Disordered" evidence="4">
    <location>
        <begin position="1"/>
        <end position="22"/>
    </location>
</feature>
<dbReference type="InterPro" id="IPR001107">
    <property type="entry name" value="Band_7"/>
</dbReference>
<feature type="transmembrane region" description="Helical" evidence="5">
    <location>
        <begin position="191"/>
        <end position="216"/>
    </location>
</feature>
<comment type="caution">
    <text evidence="7">The sequence shown here is derived from an EMBL/GenBank/DDBJ whole genome shotgun (WGS) entry which is preliminary data.</text>
</comment>
<evidence type="ECO:0000256" key="5">
    <source>
        <dbReference type="SAM" id="Phobius"/>
    </source>
</evidence>
<organism evidence="7 8">
    <name type="scientific">Paragonimus westermani</name>
    <dbReference type="NCBI Taxonomy" id="34504"/>
    <lineage>
        <taxon>Eukaryota</taxon>
        <taxon>Metazoa</taxon>
        <taxon>Spiralia</taxon>
        <taxon>Lophotrochozoa</taxon>
        <taxon>Platyhelminthes</taxon>
        <taxon>Trematoda</taxon>
        <taxon>Digenea</taxon>
        <taxon>Plagiorchiida</taxon>
        <taxon>Troglotremata</taxon>
        <taxon>Troglotrematidae</taxon>
        <taxon>Paragonimus</taxon>
    </lineage>
</organism>
<dbReference type="InterPro" id="IPR018080">
    <property type="entry name" value="Band_7/stomatin-like_CS"/>
</dbReference>
<dbReference type="Pfam" id="PF01145">
    <property type="entry name" value="Band_7"/>
    <property type="match status" value="1"/>
</dbReference>
<dbReference type="GO" id="GO:0005886">
    <property type="term" value="C:plasma membrane"/>
    <property type="evidence" value="ECO:0007669"/>
    <property type="project" value="InterPro"/>
</dbReference>
<evidence type="ECO:0000256" key="4">
    <source>
        <dbReference type="SAM" id="MobiDB-lite"/>
    </source>
</evidence>
<feature type="compositionally biased region" description="Polar residues" evidence="4">
    <location>
        <begin position="446"/>
        <end position="485"/>
    </location>
</feature>
<feature type="compositionally biased region" description="Acidic residues" evidence="4">
    <location>
        <begin position="487"/>
        <end position="496"/>
    </location>
</feature>
<keyword evidence="8" id="KW-1185">Reference proteome</keyword>
<gene>
    <name evidence="7" type="ORF">P879_02429</name>
</gene>
<reference evidence="7 8" key="1">
    <citation type="submission" date="2019-07" db="EMBL/GenBank/DDBJ databases">
        <title>Annotation for the trematode Paragonimus westermani.</title>
        <authorList>
            <person name="Choi Y.-J."/>
        </authorList>
    </citation>
    <scope>NUCLEOTIDE SEQUENCE [LARGE SCALE GENOMIC DNA]</scope>
    <source>
        <strain evidence="7">180907_Pwestermani</strain>
    </source>
</reference>
<protein>
    <recommendedName>
        <fullName evidence="6">Band 7 domain-containing protein</fullName>
    </recommendedName>
</protein>
<dbReference type="EMBL" id="JTDF01001014">
    <property type="protein sequence ID" value="KAF8570631.1"/>
    <property type="molecule type" value="Genomic_DNA"/>
</dbReference>
<sequence length="496" mass="55308">MDRSLAQIGQSKKTTDMYGISEQDSTVSGHVLHSGSIVSSNNESETDVEPVKMDAKPRVSFDDNSNTLIENDTQTYEDVVTLHVPSKDNLWLSCKHSKRPFKWLRGRRKSKQSLDEYDATDLEETNLAKGNQVQSAYEKGPEVLDNIAQSKPPQIWNERNGQKMEGIQDTQSQQQSLNEGDENRMTWTTNFLAALSIFLIVITFPFSLIYCIRIVAEYERAVVLRMGNLIPKGRGTKGPGLFFILPCIDSVRKVDLRTVTFAIPPQELLTRDSVTVSVDAVVYYRVLNPVASVLNIEDATRSTRLLAQTTIRNVLGTKDLAQILMDRDEISTAMQSSLDTTTDAWGVKVERVEIKDVRLPIQLQRVMAAEAEAAREARAKVIAATGEKDAAHSLKKAARVIATSPMAFQLRYLQTLCAISAEKNSTIFFPVPIDIMQHLGDLNRSSGGVYSAPQMRTNSEQSPEQTNNPESEQRELVTQNETCWSTEDIDASSDTV</sequence>
<evidence type="ECO:0000256" key="2">
    <source>
        <dbReference type="ARBA" id="ARBA00008164"/>
    </source>
</evidence>
<evidence type="ECO:0000256" key="3">
    <source>
        <dbReference type="ARBA" id="ARBA00023136"/>
    </source>
</evidence>
<dbReference type="PANTHER" id="PTHR10264">
    <property type="entry name" value="BAND 7 PROTEIN-RELATED"/>
    <property type="match status" value="1"/>
</dbReference>
<dbReference type="OrthoDB" id="2105077at2759"/>
<keyword evidence="5" id="KW-1133">Transmembrane helix</keyword>
<dbReference type="PANTHER" id="PTHR10264:SF19">
    <property type="entry name" value="AT06885P-RELATED"/>
    <property type="match status" value="1"/>
</dbReference>
<dbReference type="FunFam" id="3.30.479.30:FF:000002">
    <property type="entry name" value="band 7 protein AGAP004871"/>
    <property type="match status" value="1"/>
</dbReference>
<dbReference type="InterPro" id="IPR036013">
    <property type="entry name" value="Band_7/SPFH_dom_sf"/>
</dbReference>
<comment type="similarity">
    <text evidence="2">Belongs to the band 7/mec-2 family.</text>
</comment>
<dbReference type="SUPFAM" id="SSF117892">
    <property type="entry name" value="Band 7/SPFH domain"/>
    <property type="match status" value="1"/>
</dbReference>
<name>A0A8T0DVI6_9TREM</name>
<dbReference type="Gene3D" id="3.30.479.30">
    <property type="entry name" value="Band 7 domain"/>
    <property type="match status" value="1"/>
</dbReference>
<dbReference type="InterPro" id="IPR043202">
    <property type="entry name" value="Band-7_stomatin-like"/>
</dbReference>
<accession>A0A8T0DVI6</accession>
<feature type="region of interest" description="Disordered" evidence="4">
    <location>
        <begin position="446"/>
        <end position="496"/>
    </location>
</feature>
<dbReference type="Proteomes" id="UP000699462">
    <property type="component" value="Unassembled WGS sequence"/>
</dbReference>
<keyword evidence="5" id="KW-0812">Transmembrane</keyword>
<evidence type="ECO:0000256" key="1">
    <source>
        <dbReference type="ARBA" id="ARBA00004370"/>
    </source>
</evidence>